<feature type="compositionally biased region" description="Basic residues" evidence="2">
    <location>
        <begin position="40"/>
        <end position="57"/>
    </location>
</feature>
<feature type="compositionally biased region" description="Low complexity" evidence="2">
    <location>
        <begin position="528"/>
        <end position="541"/>
    </location>
</feature>
<evidence type="ECO:0000259" key="3">
    <source>
        <dbReference type="PROSITE" id="PS50102"/>
    </source>
</evidence>
<feature type="domain" description="RRM" evidence="3">
    <location>
        <begin position="120"/>
        <end position="192"/>
    </location>
</feature>
<keyword evidence="4" id="KW-0675">Receptor</keyword>
<comment type="caution">
    <text evidence="4">The sequence shown here is derived from an EMBL/GenBank/DDBJ whole genome shotgun (WGS) entry which is preliminary data.</text>
</comment>
<dbReference type="SUPFAM" id="SSF54928">
    <property type="entry name" value="RNA-binding domain, RBD"/>
    <property type="match status" value="1"/>
</dbReference>
<feature type="region of interest" description="Disordered" evidence="2">
    <location>
        <begin position="620"/>
        <end position="661"/>
    </location>
</feature>
<name>A0AAV4I5V7_9GAST</name>
<evidence type="ECO:0000313" key="4">
    <source>
        <dbReference type="EMBL" id="GFS04882.1"/>
    </source>
</evidence>
<dbReference type="Pfam" id="PF00076">
    <property type="entry name" value="RRM_1"/>
    <property type="match status" value="1"/>
</dbReference>
<gene>
    <name evidence="4" type="ORF">ElyMa_004668100</name>
</gene>
<feature type="compositionally biased region" description="Basic and acidic residues" evidence="2">
    <location>
        <begin position="213"/>
        <end position="235"/>
    </location>
</feature>
<proteinExistence type="predicted"/>
<feature type="compositionally biased region" description="Basic and acidic residues" evidence="2">
    <location>
        <begin position="20"/>
        <end position="33"/>
    </location>
</feature>
<sequence length="661" mass="73499">MSTPWLSEDFKPSSRSRSRSPSENRKTRVDEFGRTVPMKPRGRSRSRSRSNERRRRSLEKGRERSIRDNRQGRRSPSREYGRREEKFVKRRRRRSSSGSSRSDDERVRPIASQKPKLENARLFVANLVSSQITKEDLMEHFKVYGKIIDVLVHPKNYAFVQYTKEEDAKSAVDGESRNTFHGRKLDVKLAIYGKRGGGPVRGGHTRGGRGRGSSRDRSASRDEFHGDFMSEGQPHRYPGEHGMRDPFYHPPGPYPAFDEPWFPRSDDPYRLDPYSDPYRDPYAARAPVAAPAPPAKIECQVFVVSPKLKAYGETIENRIKEHCIITAVTVMPEGETASHMLEDFADRDGLFAIFVNSQNEVHRSLTLNILHGTPQEHRNMPVNDAIALVGRSFEEYVDTLREKAKAVSTASSGVDSSARTTTAAATNQGFLAASSDVSYLLNLLADNQALTISELNEVIEYLKRRRTKMIDAERKNASVNDSTSAHLSEPSGSSNIANTDEIAKKILSIFSSAGGNLQGIIPNTTHSQQQEALAQYQHQPQGPAPPPPPPPPPPPAQPHTQVSKAPGNSVINFDNPNVQKALDQLIQSSPVLRQNFGVPSEETSVPSIESISQIVGRSSMIGYGHTQGPGRGEIQQTSHGWSREQEQQPAPGGSRSGPENY</sequence>
<feature type="region of interest" description="Disordered" evidence="2">
    <location>
        <begin position="527"/>
        <end position="575"/>
    </location>
</feature>
<dbReference type="InterPro" id="IPR000504">
    <property type="entry name" value="RRM_dom"/>
</dbReference>
<dbReference type="Proteomes" id="UP000762676">
    <property type="component" value="Unassembled WGS sequence"/>
</dbReference>
<evidence type="ECO:0000256" key="1">
    <source>
        <dbReference type="PROSITE-ProRule" id="PRU00176"/>
    </source>
</evidence>
<evidence type="ECO:0000256" key="2">
    <source>
        <dbReference type="SAM" id="MobiDB-lite"/>
    </source>
</evidence>
<feature type="compositionally biased region" description="Polar residues" evidence="2">
    <location>
        <begin position="477"/>
        <end position="496"/>
    </location>
</feature>
<dbReference type="InterPro" id="IPR035979">
    <property type="entry name" value="RBD_domain_sf"/>
</dbReference>
<keyword evidence="5" id="KW-1185">Reference proteome</keyword>
<accession>A0AAV4I5V7</accession>
<dbReference type="PANTHER" id="PTHR23295">
    <property type="entry name" value="NUCLEAR RECEPTOR COACTIVATOR 5-RELATED"/>
    <property type="match status" value="1"/>
</dbReference>
<dbReference type="Gene3D" id="3.40.50.800">
    <property type="entry name" value="Anticodon-binding domain"/>
    <property type="match status" value="1"/>
</dbReference>
<keyword evidence="1" id="KW-0694">RNA-binding</keyword>
<feature type="compositionally biased region" description="Basic and acidic residues" evidence="2">
    <location>
        <begin position="58"/>
        <end position="87"/>
    </location>
</feature>
<evidence type="ECO:0000313" key="5">
    <source>
        <dbReference type="Proteomes" id="UP000762676"/>
    </source>
</evidence>
<feature type="region of interest" description="Disordered" evidence="2">
    <location>
        <begin position="1"/>
        <end position="113"/>
    </location>
</feature>
<feature type="compositionally biased region" description="Pro residues" evidence="2">
    <location>
        <begin position="542"/>
        <end position="557"/>
    </location>
</feature>
<organism evidence="4 5">
    <name type="scientific">Elysia marginata</name>
    <dbReference type="NCBI Taxonomy" id="1093978"/>
    <lineage>
        <taxon>Eukaryota</taxon>
        <taxon>Metazoa</taxon>
        <taxon>Spiralia</taxon>
        <taxon>Lophotrochozoa</taxon>
        <taxon>Mollusca</taxon>
        <taxon>Gastropoda</taxon>
        <taxon>Heterobranchia</taxon>
        <taxon>Euthyneura</taxon>
        <taxon>Panpulmonata</taxon>
        <taxon>Sacoglossa</taxon>
        <taxon>Placobranchoidea</taxon>
        <taxon>Plakobranchidae</taxon>
        <taxon>Elysia</taxon>
    </lineage>
</organism>
<dbReference type="GO" id="GO:0003723">
    <property type="term" value="F:RNA binding"/>
    <property type="evidence" value="ECO:0007669"/>
    <property type="project" value="UniProtKB-UniRule"/>
</dbReference>
<reference evidence="4 5" key="1">
    <citation type="journal article" date="2021" name="Elife">
        <title>Chloroplast acquisition without the gene transfer in kleptoplastic sea slugs, Plakobranchus ocellatus.</title>
        <authorList>
            <person name="Maeda T."/>
            <person name="Takahashi S."/>
            <person name="Yoshida T."/>
            <person name="Shimamura S."/>
            <person name="Takaki Y."/>
            <person name="Nagai Y."/>
            <person name="Toyoda A."/>
            <person name="Suzuki Y."/>
            <person name="Arimoto A."/>
            <person name="Ishii H."/>
            <person name="Satoh N."/>
            <person name="Nishiyama T."/>
            <person name="Hasebe M."/>
            <person name="Maruyama T."/>
            <person name="Minagawa J."/>
            <person name="Obokata J."/>
            <person name="Shigenobu S."/>
        </authorList>
    </citation>
    <scope>NUCLEOTIDE SEQUENCE [LARGE SCALE GENOMIC DNA]</scope>
</reference>
<dbReference type="EMBL" id="BMAT01009356">
    <property type="protein sequence ID" value="GFS04882.1"/>
    <property type="molecule type" value="Genomic_DNA"/>
</dbReference>
<dbReference type="SMART" id="SM00360">
    <property type="entry name" value="RRM"/>
    <property type="match status" value="1"/>
</dbReference>
<dbReference type="Gene3D" id="3.30.70.330">
    <property type="match status" value="1"/>
</dbReference>
<feature type="region of interest" description="Disordered" evidence="2">
    <location>
        <begin position="473"/>
        <end position="496"/>
    </location>
</feature>
<dbReference type="InterPro" id="IPR012677">
    <property type="entry name" value="Nucleotide-bd_a/b_plait_sf"/>
</dbReference>
<feature type="region of interest" description="Disordered" evidence="2">
    <location>
        <begin position="193"/>
        <end position="235"/>
    </location>
</feature>
<dbReference type="InterPro" id="IPR052600">
    <property type="entry name" value="Nuc_rcpt_coact/corep"/>
</dbReference>
<dbReference type="PANTHER" id="PTHR23295:SF6">
    <property type="entry name" value="NEOSIN, ISOFORM A"/>
    <property type="match status" value="1"/>
</dbReference>
<protein>
    <submittedName>
        <fullName evidence="4">Nuclear receptor coactivator 5</fullName>
    </submittedName>
</protein>
<dbReference type="InterPro" id="IPR036621">
    <property type="entry name" value="Anticodon-bd_dom_sf"/>
</dbReference>
<dbReference type="SUPFAM" id="SSF52954">
    <property type="entry name" value="Class II aaRS ABD-related"/>
    <property type="match status" value="1"/>
</dbReference>
<dbReference type="PROSITE" id="PS50102">
    <property type="entry name" value="RRM"/>
    <property type="match status" value="1"/>
</dbReference>
<dbReference type="AlphaFoldDB" id="A0AAV4I5V7"/>